<sequence>MYSLRFRRELEDLELGFLPAATLKSSPPGPPEMDRSPSSFIVKPLQIQITCATFSSQEMQTDRMSFRNFSSGARLFLFSKFPREVKGELIQLSGDTKKAIKRLPIKGDNSSDTAHNPERSSFRDAESRLRSNPTWKDSSFRVDSASRTYSGSSTNLPPVLCVSFGRNCESVSVMCLLDTGSWRTYLSSEIFEAPQQPGILRA</sequence>
<feature type="compositionally biased region" description="Basic and acidic residues" evidence="1">
    <location>
        <begin position="115"/>
        <end position="129"/>
    </location>
</feature>
<dbReference type="Proteomes" id="UP000597762">
    <property type="component" value="Unassembled WGS sequence"/>
</dbReference>
<organism evidence="2 3">
    <name type="scientific">Acanthosepion pharaonis</name>
    <name type="common">Pharaoh cuttlefish</name>
    <name type="synonym">Sepia pharaonis</name>
    <dbReference type="NCBI Taxonomy" id="158019"/>
    <lineage>
        <taxon>Eukaryota</taxon>
        <taxon>Metazoa</taxon>
        <taxon>Spiralia</taxon>
        <taxon>Lophotrochozoa</taxon>
        <taxon>Mollusca</taxon>
        <taxon>Cephalopoda</taxon>
        <taxon>Coleoidea</taxon>
        <taxon>Decapodiformes</taxon>
        <taxon>Sepiida</taxon>
        <taxon>Sepiina</taxon>
        <taxon>Sepiidae</taxon>
        <taxon>Acanthosepion</taxon>
    </lineage>
</organism>
<reference evidence="2" key="1">
    <citation type="submission" date="2021-01" db="EMBL/GenBank/DDBJ databases">
        <authorList>
            <person name="Li R."/>
            <person name="Bekaert M."/>
        </authorList>
    </citation>
    <scope>NUCLEOTIDE SEQUENCE</scope>
    <source>
        <strain evidence="2">Farmed</strain>
    </source>
</reference>
<comment type="caution">
    <text evidence="2">The sequence shown here is derived from an EMBL/GenBank/DDBJ whole genome shotgun (WGS) entry which is preliminary data.</text>
</comment>
<accession>A0A812D194</accession>
<proteinExistence type="predicted"/>
<dbReference type="AlphaFoldDB" id="A0A812D194"/>
<evidence type="ECO:0000256" key="1">
    <source>
        <dbReference type="SAM" id="MobiDB-lite"/>
    </source>
</evidence>
<gene>
    <name evidence="2" type="ORF">SPHA_45290</name>
</gene>
<protein>
    <submittedName>
        <fullName evidence="2">Uncharacterized protein</fullName>
    </submittedName>
</protein>
<feature type="region of interest" description="Disordered" evidence="1">
    <location>
        <begin position="103"/>
        <end position="133"/>
    </location>
</feature>
<keyword evidence="3" id="KW-1185">Reference proteome</keyword>
<dbReference type="EMBL" id="CAHIKZ030002334">
    <property type="protein sequence ID" value="CAE1285229.1"/>
    <property type="molecule type" value="Genomic_DNA"/>
</dbReference>
<evidence type="ECO:0000313" key="3">
    <source>
        <dbReference type="Proteomes" id="UP000597762"/>
    </source>
</evidence>
<evidence type="ECO:0000313" key="2">
    <source>
        <dbReference type="EMBL" id="CAE1285229.1"/>
    </source>
</evidence>
<name>A0A812D194_ACAPH</name>